<name>A0AAX3WZ97_9BACI</name>
<evidence type="ECO:0008006" key="4">
    <source>
        <dbReference type="Google" id="ProtNLM"/>
    </source>
</evidence>
<dbReference type="Proteomes" id="UP001178322">
    <property type="component" value="Chromosome"/>
</dbReference>
<feature type="chain" id="PRO_5043668440" description="Lipoprotein" evidence="1">
    <location>
        <begin position="20"/>
        <end position="153"/>
    </location>
</feature>
<dbReference type="RefSeq" id="WP_283870483.1">
    <property type="nucleotide sequence ID" value="NZ_CP126101.1"/>
</dbReference>
<evidence type="ECO:0000256" key="1">
    <source>
        <dbReference type="SAM" id="SignalP"/>
    </source>
</evidence>
<gene>
    <name evidence="2" type="ORF">QNH24_01830</name>
</gene>
<organism evidence="2 3">
    <name type="scientific">Lysinibacillus pakistanensis</name>
    <dbReference type="NCBI Taxonomy" id="759811"/>
    <lineage>
        <taxon>Bacteria</taxon>
        <taxon>Bacillati</taxon>
        <taxon>Bacillota</taxon>
        <taxon>Bacilli</taxon>
        <taxon>Bacillales</taxon>
        <taxon>Bacillaceae</taxon>
        <taxon>Lysinibacillus</taxon>
    </lineage>
</organism>
<feature type="signal peptide" evidence="1">
    <location>
        <begin position="1"/>
        <end position="19"/>
    </location>
</feature>
<keyword evidence="1" id="KW-0732">Signal</keyword>
<sequence>MILKRLFYMFLLATLLLSACGKNTAPKEAAVDSNTSIEDIVSATVKSKFTVEDTKGIVTISIQDDDVKQGSKSQMLKDSAKIFAELSKLKSVKTPSIIWSAPLTEPGGAEDMTEVLNIYFSEEDFRKVNWANYSQLNLESIASHYHQNEALGQ</sequence>
<reference evidence="2" key="1">
    <citation type="submission" date="2023-05" db="EMBL/GenBank/DDBJ databases">
        <title>Comparative genomics of Bacillaceae isolates and their secondary metabolite potential.</title>
        <authorList>
            <person name="Song L."/>
            <person name="Nielsen L.J."/>
            <person name="Mohite O."/>
            <person name="Xu X."/>
            <person name="Weber T."/>
            <person name="Kovacs A.T."/>
        </authorList>
    </citation>
    <scope>NUCLEOTIDE SEQUENCE</scope>
    <source>
        <strain evidence="2">LY1</strain>
    </source>
</reference>
<dbReference type="PROSITE" id="PS51257">
    <property type="entry name" value="PROKAR_LIPOPROTEIN"/>
    <property type="match status" value="1"/>
</dbReference>
<proteinExistence type="predicted"/>
<evidence type="ECO:0000313" key="2">
    <source>
        <dbReference type="EMBL" id="WHY51994.1"/>
    </source>
</evidence>
<protein>
    <recommendedName>
        <fullName evidence="4">Lipoprotein</fullName>
    </recommendedName>
</protein>
<dbReference type="AlphaFoldDB" id="A0AAX3WZ97"/>
<accession>A0AAX3WZ97</accession>
<evidence type="ECO:0000313" key="3">
    <source>
        <dbReference type="Proteomes" id="UP001178322"/>
    </source>
</evidence>
<dbReference type="EMBL" id="CP126101">
    <property type="protein sequence ID" value="WHY51994.1"/>
    <property type="molecule type" value="Genomic_DNA"/>
</dbReference>